<feature type="signal peptide" evidence="1">
    <location>
        <begin position="1"/>
        <end position="26"/>
    </location>
</feature>
<evidence type="ECO:0000313" key="2">
    <source>
        <dbReference type="EMBL" id="KFK41721.1"/>
    </source>
</evidence>
<dbReference type="Proteomes" id="UP000029120">
    <property type="component" value="Chromosome 2"/>
</dbReference>
<proteinExistence type="predicted"/>
<gene>
    <name evidence="2" type="ordered locus">AALP_Aa2g164500</name>
</gene>
<reference evidence="3" key="1">
    <citation type="journal article" date="2015" name="Nat. Plants">
        <title>Genome expansion of Arabis alpina linked with retrotransposition and reduced symmetric DNA methylation.</title>
        <authorList>
            <person name="Willing E.M."/>
            <person name="Rawat V."/>
            <person name="Mandakova T."/>
            <person name="Maumus F."/>
            <person name="James G.V."/>
            <person name="Nordstroem K.J."/>
            <person name="Becker C."/>
            <person name="Warthmann N."/>
            <person name="Chica C."/>
            <person name="Szarzynska B."/>
            <person name="Zytnicki M."/>
            <person name="Albani M.C."/>
            <person name="Kiefer C."/>
            <person name="Bergonzi S."/>
            <person name="Castaings L."/>
            <person name="Mateos J.L."/>
            <person name="Berns M.C."/>
            <person name="Bujdoso N."/>
            <person name="Piofczyk T."/>
            <person name="de Lorenzo L."/>
            <person name="Barrero-Sicilia C."/>
            <person name="Mateos I."/>
            <person name="Piednoel M."/>
            <person name="Hagmann J."/>
            <person name="Chen-Min-Tao R."/>
            <person name="Iglesias-Fernandez R."/>
            <person name="Schuster S.C."/>
            <person name="Alonso-Blanco C."/>
            <person name="Roudier F."/>
            <person name="Carbonero P."/>
            <person name="Paz-Ares J."/>
            <person name="Davis S.J."/>
            <person name="Pecinka A."/>
            <person name="Quesneville H."/>
            <person name="Colot V."/>
            <person name="Lysak M.A."/>
            <person name="Weigel D."/>
            <person name="Coupland G."/>
            <person name="Schneeberger K."/>
        </authorList>
    </citation>
    <scope>NUCLEOTIDE SEQUENCE [LARGE SCALE GENOMIC DNA]</scope>
    <source>
        <strain evidence="3">cv. Pajares</strain>
    </source>
</reference>
<evidence type="ECO:0000256" key="1">
    <source>
        <dbReference type="SAM" id="SignalP"/>
    </source>
</evidence>
<dbReference type="AlphaFoldDB" id="A0A087HHW9"/>
<dbReference type="Gramene" id="KFK41721">
    <property type="protein sequence ID" value="KFK41721"/>
    <property type="gene ID" value="AALP_AA2G164500"/>
</dbReference>
<keyword evidence="3" id="KW-1185">Reference proteome</keyword>
<evidence type="ECO:0000313" key="3">
    <source>
        <dbReference type="Proteomes" id="UP000029120"/>
    </source>
</evidence>
<keyword evidence="1" id="KW-0732">Signal</keyword>
<sequence>MTSSSPRISLLLLQVIFVTFLSMTSSTYLPETGGFSRDDFVEAKRSEGVRLFNALFLSNSLEFNVV</sequence>
<dbReference type="EMBL" id="CM002870">
    <property type="protein sequence ID" value="KFK41721.1"/>
    <property type="molecule type" value="Genomic_DNA"/>
</dbReference>
<organism evidence="2 3">
    <name type="scientific">Arabis alpina</name>
    <name type="common">Alpine rock-cress</name>
    <dbReference type="NCBI Taxonomy" id="50452"/>
    <lineage>
        <taxon>Eukaryota</taxon>
        <taxon>Viridiplantae</taxon>
        <taxon>Streptophyta</taxon>
        <taxon>Embryophyta</taxon>
        <taxon>Tracheophyta</taxon>
        <taxon>Spermatophyta</taxon>
        <taxon>Magnoliopsida</taxon>
        <taxon>eudicotyledons</taxon>
        <taxon>Gunneridae</taxon>
        <taxon>Pentapetalae</taxon>
        <taxon>rosids</taxon>
        <taxon>malvids</taxon>
        <taxon>Brassicales</taxon>
        <taxon>Brassicaceae</taxon>
        <taxon>Arabideae</taxon>
        <taxon>Arabis</taxon>
    </lineage>
</organism>
<name>A0A087HHW9_ARAAL</name>
<protein>
    <submittedName>
        <fullName evidence="2">Uncharacterized protein</fullName>
    </submittedName>
</protein>
<accession>A0A087HHW9</accession>
<feature type="chain" id="PRO_5001823230" evidence="1">
    <location>
        <begin position="27"/>
        <end position="66"/>
    </location>
</feature>